<dbReference type="Gene3D" id="3.30.2000.40">
    <property type="entry name" value="Myoviridae tail sheath stabiliser"/>
    <property type="match status" value="1"/>
</dbReference>
<dbReference type="EMBL" id="UINC01094609">
    <property type="protein sequence ID" value="SVC49993.1"/>
    <property type="molecule type" value="Genomic_DNA"/>
</dbReference>
<reference evidence="1" key="1">
    <citation type="submission" date="2018-05" db="EMBL/GenBank/DDBJ databases">
        <authorList>
            <person name="Lanie J.A."/>
            <person name="Ng W.-L."/>
            <person name="Kazmierczak K.M."/>
            <person name="Andrzejewski T.M."/>
            <person name="Davidsen T.M."/>
            <person name="Wayne K.J."/>
            <person name="Tettelin H."/>
            <person name="Glass J.I."/>
            <person name="Rusch D."/>
            <person name="Podicherti R."/>
            <person name="Tsui H.-C.T."/>
            <person name="Winkler M.E."/>
        </authorList>
    </citation>
    <scope>NUCLEOTIDE SEQUENCE</scope>
</reference>
<name>A0A382MLY2_9ZZZZ</name>
<dbReference type="AlphaFoldDB" id="A0A382MLY2"/>
<accession>A0A382MLY2</accession>
<dbReference type="Pfam" id="PF16724">
    <property type="entry name" value="T4-gp15_tss"/>
    <property type="match status" value="1"/>
</dbReference>
<protein>
    <submittedName>
        <fullName evidence="1">Uncharacterized protein</fullName>
    </submittedName>
</protein>
<proteinExistence type="predicted"/>
<organism evidence="1">
    <name type="scientific">marine metagenome</name>
    <dbReference type="NCBI Taxonomy" id="408172"/>
    <lineage>
        <taxon>unclassified sequences</taxon>
        <taxon>metagenomes</taxon>
        <taxon>ecological metagenomes</taxon>
    </lineage>
</organism>
<dbReference type="InterPro" id="IPR038553">
    <property type="entry name" value="T4-gp15_tss_sf"/>
</dbReference>
<feature type="non-terminal residue" evidence="1">
    <location>
        <position position="1"/>
    </location>
</feature>
<gene>
    <name evidence="1" type="ORF">METZ01_LOCUS302847</name>
</gene>
<sequence>YVALFGTLFNDINIEKKDAGGNVLSRQKVPIAYGPKQKFLTRINQDASLDRQVAIQLPRIGFEMTGIAYDPIRKLNTIGTLTHKESINGERNIKKMFNPSPYILDFALYAFVENAEDGTQILEQILPFFTPEFNVSVNILTDMGIKLDIPIVLQSATSEDSYEGEFSARRTIVWTINFMLKGFIYPDVKSGQSIIKSVEIAFKETVPEVSSTGVFERLSLESSTNFSEDYFQLETGDHLITEASETKLGLDNIISKITVVPEGGENTYITPGDDFDANTTITVYNPPVDYDPATGTYG</sequence>
<evidence type="ECO:0000313" key="1">
    <source>
        <dbReference type="EMBL" id="SVC49993.1"/>
    </source>
</evidence>
<dbReference type="InterPro" id="IPR031997">
    <property type="entry name" value="T4-gp15_tss"/>
</dbReference>